<accession>A0A1Y5RS94</accession>
<dbReference type="Pfam" id="PF22278">
    <property type="entry name" value="DUF6958"/>
    <property type="match status" value="1"/>
</dbReference>
<proteinExistence type="predicted"/>
<dbReference type="InterPro" id="IPR054233">
    <property type="entry name" value="DUF6958"/>
</dbReference>
<evidence type="ECO:0000313" key="1">
    <source>
        <dbReference type="EMBL" id="SLN23860.1"/>
    </source>
</evidence>
<dbReference type="Proteomes" id="UP000193900">
    <property type="component" value="Unassembled WGS sequence"/>
</dbReference>
<dbReference type="RefSeq" id="WP_085877627.1">
    <property type="nucleotide sequence ID" value="NZ_FWFZ01000002.1"/>
</dbReference>
<reference evidence="1 2" key="1">
    <citation type="submission" date="2017-03" db="EMBL/GenBank/DDBJ databases">
        <authorList>
            <person name="Afonso C.L."/>
            <person name="Miller P.J."/>
            <person name="Scott M.A."/>
            <person name="Spackman E."/>
            <person name="Goraichik I."/>
            <person name="Dimitrov K.M."/>
            <person name="Suarez D.L."/>
            <person name="Swayne D.E."/>
        </authorList>
    </citation>
    <scope>NUCLEOTIDE SEQUENCE [LARGE SCALE GENOMIC DNA]</scope>
    <source>
        <strain evidence="1 2">CECT 7023</strain>
    </source>
</reference>
<dbReference type="OrthoDB" id="7856862at2"/>
<sequence>MSADRVEVENVNHPGQSSRVDAAKYGAIRTLMLSALPAAEPGMTTDHIKDAIRPDLPQDLFPQGKTLGWWVKCVQLDLEAKGAMVRLPTKPLSFLRT</sequence>
<dbReference type="EMBL" id="FWFZ01000002">
    <property type="protein sequence ID" value="SLN23860.1"/>
    <property type="molecule type" value="Genomic_DNA"/>
</dbReference>
<protein>
    <submittedName>
        <fullName evidence="1">Uncharacterized protein</fullName>
    </submittedName>
</protein>
<gene>
    <name evidence="1" type="ORF">ROA7023_00722</name>
</gene>
<organism evidence="1 2">
    <name type="scientific">Roseisalinus antarcticus</name>
    <dbReference type="NCBI Taxonomy" id="254357"/>
    <lineage>
        <taxon>Bacteria</taxon>
        <taxon>Pseudomonadati</taxon>
        <taxon>Pseudomonadota</taxon>
        <taxon>Alphaproteobacteria</taxon>
        <taxon>Rhodobacterales</taxon>
        <taxon>Roseobacteraceae</taxon>
        <taxon>Roseisalinus</taxon>
    </lineage>
</organism>
<dbReference type="AlphaFoldDB" id="A0A1Y5RS94"/>
<keyword evidence="2" id="KW-1185">Reference proteome</keyword>
<evidence type="ECO:0000313" key="2">
    <source>
        <dbReference type="Proteomes" id="UP000193900"/>
    </source>
</evidence>
<name>A0A1Y5RS94_9RHOB</name>